<proteinExistence type="predicted"/>
<keyword evidence="1" id="KW-0560">Oxidoreductase</keyword>
<dbReference type="RefSeq" id="XP_031009552.1">
    <property type="nucleotide sequence ID" value="XM_031145314.1"/>
</dbReference>
<gene>
    <name evidence="2" type="primary">andH_4</name>
    <name evidence="2" type="ORF">LHYA1_G000322</name>
</gene>
<accession>A0A8H8R931</accession>
<keyword evidence="3" id="KW-1185">Reference proteome</keyword>
<dbReference type="GeneID" id="41980520"/>
<evidence type="ECO:0000313" key="3">
    <source>
        <dbReference type="Proteomes" id="UP000431533"/>
    </source>
</evidence>
<sequence>MVSLQTVRKSNAHIAALPQGLVAVFIGATSGIGQSALQHFSRHASSPHIYSVARATSDASHEKLLATVRQSNPTGTYNLITADVSLVSEIDKVVKAITQTESKVDIVFMSAGFMAFEGRQNTSEGLDPSMTTRYYSRMRAVQQLLPLLNKAESPRIVSVLAGGMEGPLNESDLDLRDLPNWSFWNSSVHSATMGTLVLERFARQNPRLSIVHWFPGPVDTPGLARARRFGMSPPTQRSQEEAGERAVFLATNDRFAVQGGLVPMQEGLEAARRSGGGIYLVDPLGESTDNEGLLSGLRKRGVDEAVWGFTESVFADCAARAGAGSSKDEL</sequence>
<name>A0A8H8R931_9HELO</name>
<dbReference type="Pfam" id="PF00106">
    <property type="entry name" value="adh_short"/>
    <property type="match status" value="1"/>
</dbReference>
<protein>
    <submittedName>
        <fullName evidence="2">Oxidoreductase</fullName>
    </submittedName>
</protein>
<dbReference type="InterPro" id="IPR052228">
    <property type="entry name" value="Sec_Metab_Biosynth_Oxidored"/>
</dbReference>
<dbReference type="Gene3D" id="3.40.50.720">
    <property type="entry name" value="NAD(P)-binding Rossmann-like Domain"/>
    <property type="match status" value="1"/>
</dbReference>
<dbReference type="PANTHER" id="PTHR47534">
    <property type="entry name" value="YALI0E05731P"/>
    <property type="match status" value="1"/>
</dbReference>
<dbReference type="OrthoDB" id="2898509at2759"/>
<dbReference type="PANTHER" id="PTHR47534:SF3">
    <property type="entry name" value="ALCOHOL DEHYDROGENASE-LIKE C-TERMINAL DOMAIN-CONTAINING PROTEIN"/>
    <property type="match status" value="1"/>
</dbReference>
<dbReference type="SUPFAM" id="SSF51735">
    <property type="entry name" value="NAD(P)-binding Rossmann-fold domains"/>
    <property type="match status" value="1"/>
</dbReference>
<dbReference type="EMBL" id="QGMH01000004">
    <property type="protein sequence ID" value="TVY30767.1"/>
    <property type="molecule type" value="Genomic_DNA"/>
</dbReference>
<organism evidence="2 3">
    <name type="scientific">Lachnellula hyalina</name>
    <dbReference type="NCBI Taxonomy" id="1316788"/>
    <lineage>
        <taxon>Eukaryota</taxon>
        <taxon>Fungi</taxon>
        <taxon>Dikarya</taxon>
        <taxon>Ascomycota</taxon>
        <taxon>Pezizomycotina</taxon>
        <taxon>Leotiomycetes</taxon>
        <taxon>Helotiales</taxon>
        <taxon>Lachnaceae</taxon>
        <taxon>Lachnellula</taxon>
    </lineage>
</organism>
<evidence type="ECO:0000313" key="2">
    <source>
        <dbReference type="EMBL" id="TVY30767.1"/>
    </source>
</evidence>
<comment type="caution">
    <text evidence="2">The sequence shown here is derived from an EMBL/GenBank/DDBJ whole genome shotgun (WGS) entry which is preliminary data.</text>
</comment>
<dbReference type="GO" id="GO:0016491">
    <property type="term" value="F:oxidoreductase activity"/>
    <property type="evidence" value="ECO:0007669"/>
    <property type="project" value="UniProtKB-KW"/>
</dbReference>
<reference evidence="2 3" key="1">
    <citation type="submission" date="2018-05" db="EMBL/GenBank/DDBJ databases">
        <title>Genome sequencing and assembly of the regulated plant pathogen Lachnellula willkommii and related sister species for the development of diagnostic species identification markers.</title>
        <authorList>
            <person name="Giroux E."/>
            <person name="Bilodeau G."/>
        </authorList>
    </citation>
    <scope>NUCLEOTIDE SEQUENCE [LARGE SCALE GENOMIC DNA]</scope>
    <source>
        <strain evidence="2 3">CBS 185.66</strain>
    </source>
</reference>
<dbReference type="InterPro" id="IPR002347">
    <property type="entry name" value="SDR_fam"/>
</dbReference>
<dbReference type="InterPro" id="IPR036291">
    <property type="entry name" value="NAD(P)-bd_dom_sf"/>
</dbReference>
<evidence type="ECO:0000256" key="1">
    <source>
        <dbReference type="ARBA" id="ARBA00023002"/>
    </source>
</evidence>
<dbReference type="Proteomes" id="UP000431533">
    <property type="component" value="Unassembled WGS sequence"/>
</dbReference>
<dbReference type="AlphaFoldDB" id="A0A8H8R931"/>